<comment type="function">
    <text evidence="4 5">This protein binds to 23S rRNA in the presence of protein L20.</text>
</comment>
<dbReference type="GO" id="GO:0005737">
    <property type="term" value="C:cytoplasm"/>
    <property type="evidence" value="ECO:0007669"/>
    <property type="project" value="UniProtKB-ARBA"/>
</dbReference>
<dbReference type="GO" id="GO:0005840">
    <property type="term" value="C:ribosome"/>
    <property type="evidence" value="ECO:0007669"/>
    <property type="project" value="UniProtKB-KW"/>
</dbReference>
<keyword evidence="2 4" id="KW-0689">Ribosomal protein</keyword>
<proteinExistence type="inferred from homology"/>
<dbReference type="AlphaFoldDB" id="A0A9D1WSH0"/>
<dbReference type="GO" id="GO:0003735">
    <property type="term" value="F:structural constituent of ribosome"/>
    <property type="evidence" value="ECO:0007669"/>
    <property type="project" value="InterPro"/>
</dbReference>
<evidence type="ECO:0000313" key="7">
    <source>
        <dbReference type="Proteomes" id="UP000886800"/>
    </source>
</evidence>
<dbReference type="Pfam" id="PF00829">
    <property type="entry name" value="Ribosomal_L21p"/>
    <property type="match status" value="1"/>
</dbReference>
<evidence type="ECO:0000256" key="4">
    <source>
        <dbReference type="HAMAP-Rule" id="MF_01363"/>
    </source>
</evidence>
<evidence type="ECO:0000256" key="5">
    <source>
        <dbReference type="RuleBase" id="RU000562"/>
    </source>
</evidence>
<evidence type="ECO:0000256" key="2">
    <source>
        <dbReference type="ARBA" id="ARBA00022980"/>
    </source>
</evidence>
<protein>
    <recommendedName>
        <fullName evidence="4">Large ribosomal subunit protein bL21</fullName>
    </recommendedName>
</protein>
<dbReference type="SUPFAM" id="SSF141091">
    <property type="entry name" value="L21p-like"/>
    <property type="match status" value="1"/>
</dbReference>
<evidence type="ECO:0000256" key="1">
    <source>
        <dbReference type="ARBA" id="ARBA00008563"/>
    </source>
</evidence>
<organism evidence="6 7">
    <name type="scientific">Candidatus Anaerotruncus excrementipullorum</name>
    <dbReference type="NCBI Taxonomy" id="2838465"/>
    <lineage>
        <taxon>Bacteria</taxon>
        <taxon>Bacillati</taxon>
        <taxon>Bacillota</taxon>
        <taxon>Clostridia</taxon>
        <taxon>Eubacteriales</taxon>
        <taxon>Oscillospiraceae</taxon>
        <taxon>Anaerotruncus</taxon>
    </lineage>
</organism>
<gene>
    <name evidence="4 6" type="primary">rplU</name>
    <name evidence="6" type="ORF">H9736_09295</name>
</gene>
<dbReference type="NCBIfam" id="TIGR00061">
    <property type="entry name" value="L21"/>
    <property type="match status" value="1"/>
</dbReference>
<comment type="subunit">
    <text evidence="4">Part of the 50S ribosomal subunit. Contacts protein L20.</text>
</comment>
<keyword evidence="4 5" id="KW-0699">rRNA-binding</keyword>
<dbReference type="PANTHER" id="PTHR21349:SF0">
    <property type="entry name" value="LARGE RIBOSOMAL SUBUNIT PROTEIN BL21M"/>
    <property type="match status" value="1"/>
</dbReference>
<keyword evidence="3 4" id="KW-0687">Ribonucleoprotein</keyword>
<keyword evidence="4 5" id="KW-0694">RNA-binding</keyword>
<dbReference type="GO" id="GO:0019843">
    <property type="term" value="F:rRNA binding"/>
    <property type="evidence" value="ECO:0007669"/>
    <property type="project" value="UniProtKB-UniRule"/>
</dbReference>
<reference evidence="6" key="2">
    <citation type="submission" date="2021-04" db="EMBL/GenBank/DDBJ databases">
        <authorList>
            <person name="Gilroy R."/>
        </authorList>
    </citation>
    <scope>NUCLEOTIDE SEQUENCE</scope>
    <source>
        <strain evidence="6">CHK188-5543</strain>
    </source>
</reference>
<dbReference type="GO" id="GO:1990904">
    <property type="term" value="C:ribonucleoprotein complex"/>
    <property type="evidence" value="ECO:0007669"/>
    <property type="project" value="UniProtKB-KW"/>
</dbReference>
<dbReference type="HAMAP" id="MF_01363">
    <property type="entry name" value="Ribosomal_bL21"/>
    <property type="match status" value="1"/>
</dbReference>
<sequence>MYAVIVTGGKQYRVSEGDVVFIEKLDAEADSTVQFDQVLVVGKEDGVVVGAPNVQGAVVTGKVLKNGKSKKITVFTYRPKKGSARKMGHRQPYTKVEIQSIQA</sequence>
<comment type="caution">
    <text evidence="6">The sequence shown here is derived from an EMBL/GenBank/DDBJ whole genome shotgun (WGS) entry which is preliminary data.</text>
</comment>
<dbReference type="InterPro" id="IPR036164">
    <property type="entry name" value="bL21-like_sf"/>
</dbReference>
<evidence type="ECO:0000256" key="3">
    <source>
        <dbReference type="ARBA" id="ARBA00023274"/>
    </source>
</evidence>
<dbReference type="EMBL" id="DXES01000193">
    <property type="protein sequence ID" value="HIX66429.1"/>
    <property type="molecule type" value="Genomic_DNA"/>
</dbReference>
<accession>A0A9D1WSH0</accession>
<dbReference type="GO" id="GO:0006412">
    <property type="term" value="P:translation"/>
    <property type="evidence" value="ECO:0007669"/>
    <property type="project" value="UniProtKB-UniRule"/>
</dbReference>
<comment type="similarity">
    <text evidence="1 4 5">Belongs to the bacterial ribosomal protein bL21 family.</text>
</comment>
<dbReference type="InterPro" id="IPR028909">
    <property type="entry name" value="bL21-like"/>
</dbReference>
<dbReference type="Proteomes" id="UP000886800">
    <property type="component" value="Unassembled WGS sequence"/>
</dbReference>
<dbReference type="PANTHER" id="PTHR21349">
    <property type="entry name" value="50S RIBOSOMAL PROTEIN L21"/>
    <property type="match status" value="1"/>
</dbReference>
<name>A0A9D1WSH0_9FIRM</name>
<dbReference type="InterPro" id="IPR001787">
    <property type="entry name" value="Ribosomal_bL21"/>
</dbReference>
<reference evidence="6" key="1">
    <citation type="journal article" date="2021" name="PeerJ">
        <title>Extensive microbial diversity within the chicken gut microbiome revealed by metagenomics and culture.</title>
        <authorList>
            <person name="Gilroy R."/>
            <person name="Ravi A."/>
            <person name="Getino M."/>
            <person name="Pursley I."/>
            <person name="Horton D.L."/>
            <person name="Alikhan N.F."/>
            <person name="Baker D."/>
            <person name="Gharbi K."/>
            <person name="Hall N."/>
            <person name="Watson M."/>
            <person name="Adriaenssens E.M."/>
            <person name="Foster-Nyarko E."/>
            <person name="Jarju S."/>
            <person name="Secka A."/>
            <person name="Antonio M."/>
            <person name="Oren A."/>
            <person name="Chaudhuri R.R."/>
            <person name="La Ragione R."/>
            <person name="Hildebrand F."/>
            <person name="Pallen M.J."/>
        </authorList>
    </citation>
    <scope>NUCLEOTIDE SEQUENCE</scope>
    <source>
        <strain evidence="6">CHK188-5543</strain>
    </source>
</reference>
<evidence type="ECO:0000313" key="6">
    <source>
        <dbReference type="EMBL" id="HIX66429.1"/>
    </source>
</evidence>